<organism evidence="2">
    <name type="scientific">Culex pipiens</name>
    <name type="common">House mosquito</name>
    <dbReference type="NCBI Taxonomy" id="7175"/>
    <lineage>
        <taxon>Eukaryota</taxon>
        <taxon>Metazoa</taxon>
        <taxon>Ecdysozoa</taxon>
        <taxon>Arthropoda</taxon>
        <taxon>Hexapoda</taxon>
        <taxon>Insecta</taxon>
        <taxon>Pterygota</taxon>
        <taxon>Neoptera</taxon>
        <taxon>Endopterygota</taxon>
        <taxon>Diptera</taxon>
        <taxon>Nematocera</taxon>
        <taxon>Culicoidea</taxon>
        <taxon>Culicidae</taxon>
        <taxon>Culicinae</taxon>
        <taxon>Culicini</taxon>
        <taxon>Culex</taxon>
        <taxon>Culex</taxon>
    </lineage>
</organism>
<feature type="region of interest" description="Disordered" evidence="1">
    <location>
        <begin position="56"/>
        <end position="81"/>
    </location>
</feature>
<reference evidence="2" key="1">
    <citation type="submission" date="2021-05" db="EMBL/GenBank/DDBJ databases">
        <authorList>
            <person name="Alioto T."/>
            <person name="Alioto T."/>
            <person name="Gomez Garrido J."/>
        </authorList>
    </citation>
    <scope>NUCLEOTIDE SEQUENCE</scope>
</reference>
<accession>A0A8D8E3U5</accession>
<evidence type="ECO:0000313" key="2">
    <source>
        <dbReference type="EMBL" id="CAG6523118.1"/>
    </source>
</evidence>
<dbReference type="EMBL" id="HBUE01292479">
    <property type="protein sequence ID" value="CAG6574764.1"/>
    <property type="molecule type" value="Transcribed_RNA"/>
</dbReference>
<evidence type="ECO:0000256" key="1">
    <source>
        <dbReference type="SAM" id="MobiDB-lite"/>
    </source>
</evidence>
<feature type="compositionally biased region" description="Low complexity" evidence="1">
    <location>
        <begin position="125"/>
        <end position="138"/>
    </location>
</feature>
<proteinExistence type="predicted"/>
<dbReference type="EMBL" id="HBUE01186731">
    <property type="protein sequence ID" value="CAG6523118.1"/>
    <property type="molecule type" value="Transcribed_RNA"/>
</dbReference>
<feature type="compositionally biased region" description="Low complexity" evidence="1">
    <location>
        <begin position="1"/>
        <end position="24"/>
    </location>
</feature>
<feature type="compositionally biased region" description="Low complexity" evidence="1">
    <location>
        <begin position="94"/>
        <end position="109"/>
    </location>
</feature>
<sequence length="221" mass="23070">MPVISAYSSSSSYISPSSYRYKSSLSDRRSYATSITSSSSGTTGSSFYRRSSYRYDLPSSSSAYSSSSSYRSTAASDRAADTELSNSLSTLATSSAAEVGSSASNGSSKEASRPSRYSSAYGTYGSRISSRSSDGGRSSLKDRENNCYCAVGGAGSSSSYASGLRNTALSGADIYQKYSVSTFSSRPSIYERIAASRPVEKPQPVVSIASASAALDSSKSR</sequence>
<feature type="region of interest" description="Disordered" evidence="1">
    <location>
        <begin position="94"/>
        <end position="140"/>
    </location>
</feature>
<dbReference type="AlphaFoldDB" id="A0A8D8E3U5"/>
<feature type="region of interest" description="Disordered" evidence="1">
    <location>
        <begin position="1"/>
        <end position="26"/>
    </location>
</feature>
<protein>
    <submittedName>
        <fullName evidence="2">(northern house mosquito) hypothetical protein</fullName>
    </submittedName>
</protein>
<name>A0A8D8E3U5_CULPI</name>